<dbReference type="GeneID" id="62758197"/>
<dbReference type="EMBL" id="ADLS01000006">
    <property type="protein sequence ID" value="EGX67410.1"/>
    <property type="molecule type" value="Genomic_DNA"/>
</dbReference>
<dbReference type="PATRIC" id="fig|742742.3.peg.405"/>
<dbReference type="STRING" id="742742.HMPREF9452_00422"/>
<name>G1WGF9_9ACTN</name>
<protein>
    <submittedName>
        <fullName evidence="1">Uncharacterized protein</fullName>
    </submittedName>
</protein>
<organism evidence="1 2">
    <name type="scientific">Collinsella tanakaei YIT 12063</name>
    <dbReference type="NCBI Taxonomy" id="742742"/>
    <lineage>
        <taxon>Bacteria</taxon>
        <taxon>Bacillati</taxon>
        <taxon>Actinomycetota</taxon>
        <taxon>Coriobacteriia</taxon>
        <taxon>Coriobacteriales</taxon>
        <taxon>Coriobacteriaceae</taxon>
        <taxon>Collinsella</taxon>
    </lineage>
</organism>
<gene>
    <name evidence="1" type="ORF">HMPREF9452_00422</name>
</gene>
<dbReference type="AlphaFoldDB" id="G1WGF9"/>
<dbReference type="Proteomes" id="UP000004830">
    <property type="component" value="Unassembled WGS sequence"/>
</dbReference>
<sequence length="119" mass="13363">MTVTNVTIPTIKAFCNLEPKAQALKPLEEAAETFAEWQKYNSCTDMCRVCEHTDESRAAYNGPANRYPAPCPSRESLMDEIADCIQACANLAAMVGVSDMTPYMERCEQRNRERGRYGD</sequence>
<proteinExistence type="predicted"/>
<accession>G1WGF9</accession>
<keyword evidence="2" id="KW-1185">Reference proteome</keyword>
<comment type="caution">
    <text evidence="1">The sequence shown here is derived from an EMBL/GenBank/DDBJ whole genome shotgun (WGS) entry which is preliminary data.</text>
</comment>
<dbReference type="OrthoDB" id="3183959at2"/>
<evidence type="ECO:0000313" key="1">
    <source>
        <dbReference type="EMBL" id="EGX67410.1"/>
    </source>
</evidence>
<dbReference type="RefSeq" id="WP_009140458.1">
    <property type="nucleotide sequence ID" value="NZ_JH126467.1"/>
</dbReference>
<evidence type="ECO:0000313" key="2">
    <source>
        <dbReference type="Proteomes" id="UP000004830"/>
    </source>
</evidence>
<dbReference type="HOGENOM" id="CLU_2057391_0_0_11"/>
<reference evidence="1 2" key="1">
    <citation type="submission" date="2011-06" db="EMBL/GenBank/DDBJ databases">
        <title>The Genome Sequence of Collinsella tanakaei YIT 12063.</title>
        <authorList>
            <consortium name="The Broad Institute Genome Sequencing Platform"/>
            <person name="Earl A."/>
            <person name="Ward D."/>
            <person name="Feldgarden M."/>
            <person name="Gevers D."/>
            <person name="Morotomi M."/>
            <person name="Young S.K."/>
            <person name="Zeng Q."/>
            <person name="Gargeya S."/>
            <person name="Fitzgerald M."/>
            <person name="Haas B."/>
            <person name="Abouelleil A."/>
            <person name="Alvarado L."/>
            <person name="Arachchi H.M."/>
            <person name="Berlin A."/>
            <person name="Brown A."/>
            <person name="Chapman S.B."/>
            <person name="Chen Z."/>
            <person name="Dunbar C."/>
            <person name="Freedman E."/>
            <person name="Gearin G."/>
            <person name="Gellesch M."/>
            <person name="Goldberg J."/>
            <person name="Griggs A."/>
            <person name="Gujja S."/>
            <person name="Heiman D."/>
            <person name="Howarth C."/>
            <person name="Larson L."/>
            <person name="Lui A."/>
            <person name="MacDonald P.J.P."/>
            <person name="Mehta T."/>
            <person name="Montmayeur A."/>
            <person name="Murphy C."/>
            <person name="Neiman D."/>
            <person name="Pearson M."/>
            <person name="Priest M."/>
            <person name="Roberts A."/>
            <person name="Saif S."/>
            <person name="Shea T."/>
            <person name="Shenoy N."/>
            <person name="Sisk P."/>
            <person name="Stolte C."/>
            <person name="Sykes S."/>
            <person name="Wortman J."/>
            <person name="Nusbaum C."/>
            <person name="Birren B."/>
        </authorList>
    </citation>
    <scope>NUCLEOTIDE SEQUENCE [LARGE SCALE GENOMIC DNA]</scope>
    <source>
        <strain evidence="1 2">YIT 12063</strain>
    </source>
</reference>